<feature type="transmembrane region" description="Helical" evidence="5">
    <location>
        <begin position="41"/>
        <end position="61"/>
    </location>
</feature>
<dbReference type="PANTHER" id="PTHR30249">
    <property type="entry name" value="PUTATIVE SEROTONIN TRANSPORTER"/>
    <property type="match status" value="1"/>
</dbReference>
<reference evidence="6 7" key="1">
    <citation type="submission" date="2020-09" db="EMBL/GenBank/DDBJ databases">
        <title>Co-existence of a novel multidrug-resistance efflux pump with carbapenem resistance gene blaVIM-2 in one megaplasmid in Pseudomonas putida.</title>
        <authorList>
            <person name="Peng K."/>
            <person name="Li R."/>
        </authorList>
    </citation>
    <scope>NUCLEOTIDE SEQUENCE [LARGE SCALE GENOMIC DNA]</scope>
    <source>
        <strain evidence="6 7">ZXPA-20</strain>
    </source>
</reference>
<accession>A0ABD7B5S8</accession>
<dbReference type="Pfam" id="PF04172">
    <property type="entry name" value="LrgB"/>
    <property type="match status" value="1"/>
</dbReference>
<keyword evidence="2 5" id="KW-0812">Transmembrane</keyword>
<evidence type="ECO:0000256" key="1">
    <source>
        <dbReference type="ARBA" id="ARBA00004141"/>
    </source>
</evidence>
<feature type="transmembrane region" description="Helical" evidence="5">
    <location>
        <begin position="212"/>
        <end position="234"/>
    </location>
</feature>
<evidence type="ECO:0000256" key="5">
    <source>
        <dbReference type="SAM" id="Phobius"/>
    </source>
</evidence>
<feature type="transmembrane region" description="Helical" evidence="5">
    <location>
        <begin position="105"/>
        <end position="125"/>
    </location>
</feature>
<evidence type="ECO:0000313" key="6">
    <source>
        <dbReference type="EMBL" id="QOC95466.1"/>
    </source>
</evidence>
<dbReference type="PANTHER" id="PTHR30249:SF0">
    <property type="entry name" value="PLASTIDAL GLYCOLATE_GLYCERATE TRANSLOCATOR 1, CHLOROPLASTIC"/>
    <property type="match status" value="1"/>
</dbReference>
<keyword evidence="3 5" id="KW-1133">Transmembrane helix</keyword>
<evidence type="ECO:0000313" key="7">
    <source>
        <dbReference type="Proteomes" id="UP000516786"/>
    </source>
</evidence>
<protein>
    <submittedName>
        <fullName evidence="6">LrgB family protein</fullName>
    </submittedName>
</protein>
<evidence type="ECO:0000256" key="2">
    <source>
        <dbReference type="ARBA" id="ARBA00022692"/>
    </source>
</evidence>
<feature type="transmembrane region" description="Helical" evidence="5">
    <location>
        <begin position="73"/>
        <end position="93"/>
    </location>
</feature>
<dbReference type="EMBL" id="CP061723">
    <property type="protein sequence ID" value="QOC95466.1"/>
    <property type="molecule type" value="Genomic_DNA"/>
</dbReference>
<gene>
    <name evidence="6" type="ORF">ID616_15165</name>
</gene>
<sequence length="240" mass="24106">MISSLLALWTPLAVSPLLWLSLSLLAFVVGQQVQRRCAGTAWANPVLIAIVLMVVVLQATGTGYDTYYSGAQFINFLLGPATVALAVPLALSLSHVRRSLSGVGLALLAGSLTTTLSGVVLVWLLGGDRSVALSMAPKSVTTPIAMALSEEVGGVPALTASLAIAGGIVAAVLGRSVLGWLRVDDWRAHGLAAGVAGSGVAAAQIAPLSGLGAAFAAVGIGLNGLLTAVIVPLISSLWPA</sequence>
<name>A0ABD7B5S8_PSEPU</name>
<proteinExistence type="predicted"/>
<feature type="transmembrane region" description="Helical" evidence="5">
    <location>
        <begin position="6"/>
        <end position="29"/>
    </location>
</feature>
<organism evidence="6 7">
    <name type="scientific">Pseudomonas putida</name>
    <name type="common">Arthrobacter siderocapsulatus</name>
    <dbReference type="NCBI Taxonomy" id="303"/>
    <lineage>
        <taxon>Bacteria</taxon>
        <taxon>Pseudomonadati</taxon>
        <taxon>Pseudomonadota</taxon>
        <taxon>Gammaproteobacteria</taxon>
        <taxon>Pseudomonadales</taxon>
        <taxon>Pseudomonadaceae</taxon>
        <taxon>Pseudomonas</taxon>
    </lineage>
</organism>
<feature type="transmembrane region" description="Helical" evidence="5">
    <location>
        <begin position="155"/>
        <end position="174"/>
    </location>
</feature>
<dbReference type="GO" id="GO:0016020">
    <property type="term" value="C:membrane"/>
    <property type="evidence" value="ECO:0007669"/>
    <property type="project" value="UniProtKB-SubCell"/>
</dbReference>
<dbReference type="AlphaFoldDB" id="A0ABD7B5S8"/>
<dbReference type="Proteomes" id="UP000516786">
    <property type="component" value="Chromosome"/>
</dbReference>
<comment type="subcellular location">
    <subcellularLocation>
        <location evidence="1">Membrane</location>
        <topology evidence="1">Multi-pass membrane protein</topology>
    </subcellularLocation>
</comment>
<dbReference type="InterPro" id="IPR007300">
    <property type="entry name" value="CidB/LrgB"/>
</dbReference>
<feature type="transmembrane region" description="Helical" evidence="5">
    <location>
        <begin position="186"/>
        <end position="206"/>
    </location>
</feature>
<evidence type="ECO:0000256" key="3">
    <source>
        <dbReference type="ARBA" id="ARBA00022989"/>
    </source>
</evidence>
<keyword evidence="4 5" id="KW-0472">Membrane</keyword>
<dbReference type="RefSeq" id="WP_191086570.1">
    <property type="nucleotide sequence ID" value="NZ_CP061723.1"/>
</dbReference>
<evidence type="ECO:0000256" key="4">
    <source>
        <dbReference type="ARBA" id="ARBA00023136"/>
    </source>
</evidence>